<evidence type="ECO:0000313" key="15">
    <source>
        <dbReference type="Proteomes" id="UP000580568"/>
    </source>
</evidence>
<comment type="similarity">
    <text evidence="3">Belongs to the multi antimicrobial extrusion (MATE) (TC 2.A.66.1) family.</text>
</comment>
<dbReference type="Pfam" id="PF01554">
    <property type="entry name" value="MatE"/>
    <property type="match status" value="2"/>
</dbReference>
<dbReference type="GO" id="GO:0005886">
    <property type="term" value="C:plasma membrane"/>
    <property type="evidence" value="ECO:0007669"/>
    <property type="project" value="UniProtKB-SubCell"/>
</dbReference>
<keyword evidence="8 13" id="KW-0812">Transmembrane</keyword>
<dbReference type="InterPro" id="IPR048279">
    <property type="entry name" value="MdtK-like"/>
</dbReference>
<evidence type="ECO:0000256" key="1">
    <source>
        <dbReference type="ARBA" id="ARBA00003408"/>
    </source>
</evidence>
<evidence type="ECO:0000256" key="12">
    <source>
        <dbReference type="ARBA" id="ARBA00031636"/>
    </source>
</evidence>
<feature type="transmembrane region" description="Helical" evidence="13">
    <location>
        <begin position="57"/>
        <end position="81"/>
    </location>
</feature>
<evidence type="ECO:0000256" key="10">
    <source>
        <dbReference type="ARBA" id="ARBA00023065"/>
    </source>
</evidence>
<dbReference type="AlphaFoldDB" id="A0A6V8SNN1"/>
<dbReference type="GO" id="GO:0006811">
    <property type="term" value="P:monoatomic ion transport"/>
    <property type="evidence" value="ECO:0007669"/>
    <property type="project" value="UniProtKB-KW"/>
</dbReference>
<evidence type="ECO:0000256" key="8">
    <source>
        <dbReference type="ARBA" id="ARBA00022692"/>
    </source>
</evidence>
<dbReference type="PANTHER" id="PTHR43298:SF2">
    <property type="entry name" value="FMN_FAD EXPORTER YEEO-RELATED"/>
    <property type="match status" value="1"/>
</dbReference>
<dbReference type="Proteomes" id="UP000580568">
    <property type="component" value="Unassembled WGS sequence"/>
</dbReference>
<keyword evidence="10" id="KW-0406">Ion transport</keyword>
<dbReference type="PIRSF" id="PIRSF006603">
    <property type="entry name" value="DinF"/>
    <property type="match status" value="1"/>
</dbReference>
<feature type="transmembrane region" description="Helical" evidence="13">
    <location>
        <begin position="93"/>
        <end position="114"/>
    </location>
</feature>
<dbReference type="GO" id="GO:0015297">
    <property type="term" value="F:antiporter activity"/>
    <property type="evidence" value="ECO:0007669"/>
    <property type="project" value="UniProtKB-KW"/>
</dbReference>
<dbReference type="InterPro" id="IPR002528">
    <property type="entry name" value="MATE_fam"/>
</dbReference>
<dbReference type="EMBL" id="BLZR01000001">
    <property type="protein sequence ID" value="GFP76473.1"/>
    <property type="molecule type" value="Genomic_DNA"/>
</dbReference>
<gene>
    <name evidence="14" type="ORF">bsdtw1_02576</name>
</gene>
<keyword evidence="5" id="KW-0813">Transport</keyword>
<evidence type="ECO:0000256" key="7">
    <source>
        <dbReference type="ARBA" id="ARBA00022475"/>
    </source>
</evidence>
<feature type="transmembrane region" description="Helical" evidence="13">
    <location>
        <begin position="170"/>
        <end position="190"/>
    </location>
</feature>
<keyword evidence="7" id="KW-1003">Cell membrane</keyword>
<organism evidence="14 15">
    <name type="scientific">Clostridium fungisolvens</name>
    <dbReference type="NCBI Taxonomy" id="1604897"/>
    <lineage>
        <taxon>Bacteria</taxon>
        <taxon>Bacillati</taxon>
        <taxon>Bacillota</taxon>
        <taxon>Clostridia</taxon>
        <taxon>Eubacteriales</taxon>
        <taxon>Clostridiaceae</taxon>
        <taxon>Clostridium</taxon>
    </lineage>
</organism>
<comment type="function">
    <text evidence="1">Multidrug efflux pump.</text>
</comment>
<reference evidence="14 15" key="1">
    <citation type="submission" date="2020-07" db="EMBL/GenBank/DDBJ databases">
        <title>A new beta-1,3-glucan-decomposing anaerobic bacterium isolated from anoxic soil subjected to biological soil disinfestation.</title>
        <authorList>
            <person name="Ueki A."/>
            <person name="Tonouchi A."/>
        </authorList>
    </citation>
    <scope>NUCLEOTIDE SEQUENCE [LARGE SCALE GENOMIC DNA]</scope>
    <source>
        <strain evidence="14 15">TW1</strain>
    </source>
</reference>
<sequence>MEATLVKKRFFSNHDLFTLFLPLIIEQGLEYTVGMAASMMVAQVGESAVSGVSLVDFIMALIISIFAALATGGAVIAGQYLGRKDKVNATKAANQLVKCSLLLSVAITALLYVFKPLILNHLFGDITKEVSDAANHYFIIVAISVPFLALYNSGAAIFRTIGNSKLPMKIMLVMNIINVAGNALLVSGFHMGVTGVAIPTLVSRVGAALIILFMAHKSDCELRITKFLTEKFDKNMIKRILNIGAPFGFENGMFYLGRLIVLSIVSMFGTASIAANSVAGTIVMFEVLPGMAMNLGLSVIISRCVGAGDFEQAKYYKKKVRTIIHLGFIISSVIVLLLMPVIMQVYNLSPDATSMTWKIVIAHAIMMILIWPSGYMLPIIFRGAGDAKFPMVVSTLSMIFCRIALSYVFAIGFHMGMLGTWVAMFVDWIIKSVIFEFHYKNDKWTKFKAI</sequence>
<feature type="transmembrane region" description="Helical" evidence="13">
    <location>
        <begin position="355"/>
        <end position="377"/>
    </location>
</feature>
<dbReference type="NCBIfam" id="TIGR00797">
    <property type="entry name" value="matE"/>
    <property type="match status" value="1"/>
</dbReference>
<feature type="transmembrane region" description="Helical" evidence="13">
    <location>
        <begin position="322"/>
        <end position="343"/>
    </location>
</feature>
<protein>
    <recommendedName>
        <fullName evidence="4">Probable multidrug resistance protein NorM</fullName>
    </recommendedName>
    <alternativeName>
        <fullName evidence="12">Multidrug-efflux transporter</fullName>
    </alternativeName>
</protein>
<proteinExistence type="inferred from homology"/>
<comment type="subcellular location">
    <subcellularLocation>
        <location evidence="2">Cell membrane</location>
        <topology evidence="2">Multi-pass membrane protein</topology>
    </subcellularLocation>
</comment>
<keyword evidence="9 13" id="KW-1133">Transmembrane helix</keyword>
<feature type="transmembrane region" description="Helical" evidence="13">
    <location>
        <begin position="16"/>
        <end position="37"/>
    </location>
</feature>
<evidence type="ECO:0000256" key="3">
    <source>
        <dbReference type="ARBA" id="ARBA00010199"/>
    </source>
</evidence>
<feature type="transmembrane region" description="Helical" evidence="13">
    <location>
        <begin position="196"/>
        <end position="215"/>
    </location>
</feature>
<name>A0A6V8SNN1_9CLOT</name>
<evidence type="ECO:0000256" key="5">
    <source>
        <dbReference type="ARBA" id="ARBA00022448"/>
    </source>
</evidence>
<dbReference type="RefSeq" id="WP_183277897.1">
    <property type="nucleotide sequence ID" value="NZ_BLZR01000001.1"/>
</dbReference>
<evidence type="ECO:0000256" key="9">
    <source>
        <dbReference type="ARBA" id="ARBA00022989"/>
    </source>
</evidence>
<dbReference type="PANTHER" id="PTHR43298">
    <property type="entry name" value="MULTIDRUG RESISTANCE PROTEIN NORM-RELATED"/>
    <property type="match status" value="1"/>
</dbReference>
<evidence type="ECO:0000256" key="4">
    <source>
        <dbReference type="ARBA" id="ARBA00020268"/>
    </source>
</evidence>
<evidence type="ECO:0000256" key="2">
    <source>
        <dbReference type="ARBA" id="ARBA00004651"/>
    </source>
</evidence>
<keyword evidence="15" id="KW-1185">Reference proteome</keyword>
<keyword evidence="6" id="KW-0050">Antiport</keyword>
<dbReference type="InterPro" id="IPR050222">
    <property type="entry name" value="MATE_MdtK"/>
</dbReference>
<accession>A0A6V8SNN1</accession>
<dbReference type="GO" id="GO:0042910">
    <property type="term" value="F:xenobiotic transmembrane transporter activity"/>
    <property type="evidence" value="ECO:0007669"/>
    <property type="project" value="InterPro"/>
</dbReference>
<evidence type="ECO:0000256" key="6">
    <source>
        <dbReference type="ARBA" id="ARBA00022449"/>
    </source>
</evidence>
<dbReference type="CDD" id="cd13137">
    <property type="entry name" value="MATE_NorM_like"/>
    <property type="match status" value="1"/>
</dbReference>
<feature type="transmembrane region" description="Helical" evidence="13">
    <location>
        <begin position="134"/>
        <end position="158"/>
    </location>
</feature>
<keyword evidence="11 13" id="KW-0472">Membrane</keyword>
<comment type="caution">
    <text evidence="14">The sequence shown here is derived from an EMBL/GenBank/DDBJ whole genome shotgun (WGS) entry which is preliminary data.</text>
</comment>
<evidence type="ECO:0000256" key="13">
    <source>
        <dbReference type="SAM" id="Phobius"/>
    </source>
</evidence>
<evidence type="ECO:0000256" key="11">
    <source>
        <dbReference type="ARBA" id="ARBA00023136"/>
    </source>
</evidence>
<evidence type="ECO:0000313" key="14">
    <source>
        <dbReference type="EMBL" id="GFP76473.1"/>
    </source>
</evidence>